<feature type="compositionally biased region" description="Polar residues" evidence="5">
    <location>
        <begin position="240"/>
        <end position="256"/>
    </location>
</feature>
<dbReference type="OrthoDB" id="336321at2759"/>
<dbReference type="GO" id="GO:0008270">
    <property type="term" value="F:zinc ion binding"/>
    <property type="evidence" value="ECO:0007669"/>
    <property type="project" value="UniProtKB-KW"/>
</dbReference>
<keyword evidence="8" id="KW-1185">Reference proteome</keyword>
<feature type="compositionally biased region" description="Polar residues" evidence="5">
    <location>
        <begin position="20"/>
        <end position="36"/>
    </location>
</feature>
<accession>A0A8J2KNH3</accession>
<dbReference type="PROSITE" id="PS50103">
    <property type="entry name" value="ZF_C3H1"/>
    <property type="match status" value="1"/>
</dbReference>
<proteinExistence type="predicted"/>
<dbReference type="InterPro" id="IPR000571">
    <property type="entry name" value="Znf_CCCH"/>
</dbReference>
<feature type="compositionally biased region" description="Basic and acidic residues" evidence="5">
    <location>
        <begin position="258"/>
        <end position="267"/>
    </location>
</feature>
<evidence type="ECO:0000256" key="3">
    <source>
        <dbReference type="ARBA" id="ARBA00022833"/>
    </source>
</evidence>
<dbReference type="EMBL" id="CAJVCH010367253">
    <property type="protein sequence ID" value="CAG7816324.1"/>
    <property type="molecule type" value="Genomic_DNA"/>
</dbReference>
<keyword evidence="2 4" id="KW-0863">Zinc-finger</keyword>
<dbReference type="Proteomes" id="UP000708208">
    <property type="component" value="Unassembled WGS sequence"/>
</dbReference>
<evidence type="ECO:0000259" key="6">
    <source>
        <dbReference type="PROSITE" id="PS50103"/>
    </source>
</evidence>
<sequence length="297" mass="33040">MLSLVAAYSDSNSSEEDNVTSDNNGGVRSAGDTSPTKRIANLAHGSNIRSSHGASHTKFDSVDKIEDDDDDFVNFSSNPYSQPLPCFEADDDDDEEDEDDDDELKDANTPAQLKLHLNNPFRQNYGSSESVKPIQSFSVFEIPFLDQETKKSAALERHVKMTQVAGTHEMINGKKICWNYRKGKCRFGHNCTFAHDSDIQQSVEKKSADIKSQSYFSATDQQTEQPGTEYVEEDVVISSPHLSTRNTTGTKVNSDDLSPPRKNDGIGKKGKKRHGLTQTLQPGKKIMKTYYQTQGQM</sequence>
<dbReference type="AlphaFoldDB" id="A0A8J2KNH3"/>
<comment type="caution">
    <text evidence="7">The sequence shown here is derived from an EMBL/GenBank/DDBJ whole genome shotgun (WGS) entry which is preliminary data.</text>
</comment>
<feature type="region of interest" description="Disordered" evidence="5">
    <location>
        <begin position="1"/>
        <end position="110"/>
    </location>
</feature>
<feature type="region of interest" description="Disordered" evidence="5">
    <location>
        <begin position="236"/>
        <end position="276"/>
    </location>
</feature>
<evidence type="ECO:0000256" key="2">
    <source>
        <dbReference type="ARBA" id="ARBA00022771"/>
    </source>
</evidence>
<name>A0A8J2KNH3_9HEXA</name>
<dbReference type="InterPro" id="IPR041367">
    <property type="entry name" value="Znf-CCCH_4"/>
</dbReference>
<dbReference type="Pfam" id="PF18044">
    <property type="entry name" value="zf-CCCH_4"/>
    <property type="match status" value="1"/>
</dbReference>
<feature type="compositionally biased region" description="Acidic residues" evidence="5">
    <location>
        <begin position="88"/>
        <end position="104"/>
    </location>
</feature>
<evidence type="ECO:0000256" key="4">
    <source>
        <dbReference type="PROSITE-ProRule" id="PRU00723"/>
    </source>
</evidence>
<feature type="zinc finger region" description="C3H1-type" evidence="4">
    <location>
        <begin position="171"/>
        <end position="198"/>
    </location>
</feature>
<gene>
    <name evidence="7" type="ORF">AFUS01_LOCUS26949</name>
</gene>
<keyword evidence="1 4" id="KW-0479">Metal-binding</keyword>
<evidence type="ECO:0000256" key="1">
    <source>
        <dbReference type="ARBA" id="ARBA00022723"/>
    </source>
</evidence>
<reference evidence="7" key="1">
    <citation type="submission" date="2021-06" db="EMBL/GenBank/DDBJ databases">
        <authorList>
            <person name="Hodson N. C."/>
            <person name="Mongue J. A."/>
            <person name="Jaron S. K."/>
        </authorList>
    </citation>
    <scope>NUCLEOTIDE SEQUENCE</scope>
</reference>
<protein>
    <recommendedName>
        <fullName evidence="6">C3H1-type domain-containing protein</fullName>
    </recommendedName>
</protein>
<evidence type="ECO:0000313" key="8">
    <source>
        <dbReference type="Proteomes" id="UP000708208"/>
    </source>
</evidence>
<evidence type="ECO:0000313" key="7">
    <source>
        <dbReference type="EMBL" id="CAG7816324.1"/>
    </source>
</evidence>
<organism evidence="7 8">
    <name type="scientific">Allacma fusca</name>
    <dbReference type="NCBI Taxonomy" id="39272"/>
    <lineage>
        <taxon>Eukaryota</taxon>
        <taxon>Metazoa</taxon>
        <taxon>Ecdysozoa</taxon>
        <taxon>Arthropoda</taxon>
        <taxon>Hexapoda</taxon>
        <taxon>Collembola</taxon>
        <taxon>Symphypleona</taxon>
        <taxon>Sminthuridae</taxon>
        <taxon>Allacma</taxon>
    </lineage>
</organism>
<evidence type="ECO:0000256" key="5">
    <source>
        <dbReference type="SAM" id="MobiDB-lite"/>
    </source>
</evidence>
<keyword evidence="3 4" id="KW-0862">Zinc</keyword>
<feature type="domain" description="C3H1-type" evidence="6">
    <location>
        <begin position="171"/>
        <end position="198"/>
    </location>
</feature>